<evidence type="ECO:0000259" key="8">
    <source>
        <dbReference type="Pfam" id="PF12704"/>
    </source>
</evidence>
<feature type="transmembrane region" description="Helical" evidence="6">
    <location>
        <begin position="333"/>
        <end position="361"/>
    </location>
</feature>
<evidence type="ECO:0000256" key="5">
    <source>
        <dbReference type="ARBA" id="ARBA00023136"/>
    </source>
</evidence>
<keyword evidence="5 6" id="KW-0472">Membrane</keyword>
<dbReference type="EMBL" id="VOEI01000003">
    <property type="protein sequence ID" value="TWR26208.1"/>
    <property type="molecule type" value="Genomic_DNA"/>
</dbReference>
<keyword evidence="3 6" id="KW-0812">Transmembrane</keyword>
<feature type="transmembrane region" description="Helical" evidence="6">
    <location>
        <begin position="381"/>
        <end position="404"/>
    </location>
</feature>
<accession>A0A563U4D7</accession>
<dbReference type="Proteomes" id="UP000318010">
    <property type="component" value="Unassembled WGS sequence"/>
</dbReference>
<proteinExistence type="predicted"/>
<evidence type="ECO:0000313" key="10">
    <source>
        <dbReference type="Proteomes" id="UP000318010"/>
    </source>
</evidence>
<dbReference type="GO" id="GO:0022857">
    <property type="term" value="F:transmembrane transporter activity"/>
    <property type="evidence" value="ECO:0007669"/>
    <property type="project" value="TreeGrafter"/>
</dbReference>
<evidence type="ECO:0000256" key="6">
    <source>
        <dbReference type="SAM" id="Phobius"/>
    </source>
</evidence>
<dbReference type="PANTHER" id="PTHR30572">
    <property type="entry name" value="MEMBRANE COMPONENT OF TRANSPORTER-RELATED"/>
    <property type="match status" value="1"/>
</dbReference>
<dbReference type="RefSeq" id="WP_146271411.1">
    <property type="nucleotide sequence ID" value="NZ_VOEI01000003.1"/>
</dbReference>
<dbReference type="Pfam" id="PF12704">
    <property type="entry name" value="MacB_PCD"/>
    <property type="match status" value="1"/>
</dbReference>
<feature type="transmembrane region" description="Helical" evidence="6">
    <location>
        <begin position="770"/>
        <end position="793"/>
    </location>
</feature>
<evidence type="ECO:0000256" key="4">
    <source>
        <dbReference type="ARBA" id="ARBA00022989"/>
    </source>
</evidence>
<feature type="transmembrane region" description="Helical" evidence="6">
    <location>
        <begin position="286"/>
        <end position="308"/>
    </location>
</feature>
<comment type="subcellular location">
    <subcellularLocation>
        <location evidence="1">Cell membrane</location>
        <topology evidence="1">Multi-pass membrane protein</topology>
    </subcellularLocation>
</comment>
<evidence type="ECO:0000259" key="7">
    <source>
        <dbReference type="Pfam" id="PF02687"/>
    </source>
</evidence>
<dbReference type="InterPro" id="IPR003838">
    <property type="entry name" value="ABC3_permease_C"/>
</dbReference>
<evidence type="ECO:0000256" key="3">
    <source>
        <dbReference type="ARBA" id="ARBA00022692"/>
    </source>
</evidence>
<feature type="transmembrane region" description="Helical" evidence="6">
    <location>
        <begin position="736"/>
        <end position="758"/>
    </location>
</feature>
<dbReference type="Pfam" id="PF02687">
    <property type="entry name" value="FtsX"/>
    <property type="match status" value="2"/>
</dbReference>
<reference evidence="9 10" key="1">
    <citation type="submission" date="2019-07" db="EMBL/GenBank/DDBJ databases">
        <authorList>
            <person name="Kim J."/>
        </authorList>
    </citation>
    <scope>NUCLEOTIDE SEQUENCE [LARGE SCALE GENOMIC DNA]</scope>
    <source>
        <strain evidence="9 10">MJ1a</strain>
    </source>
</reference>
<organism evidence="9 10">
    <name type="scientific">Mucilaginibacter achroorhodeus</name>
    <dbReference type="NCBI Taxonomy" id="2599294"/>
    <lineage>
        <taxon>Bacteria</taxon>
        <taxon>Pseudomonadati</taxon>
        <taxon>Bacteroidota</taxon>
        <taxon>Sphingobacteriia</taxon>
        <taxon>Sphingobacteriales</taxon>
        <taxon>Sphingobacteriaceae</taxon>
        <taxon>Mucilaginibacter</taxon>
    </lineage>
</organism>
<evidence type="ECO:0000256" key="2">
    <source>
        <dbReference type="ARBA" id="ARBA00022475"/>
    </source>
</evidence>
<dbReference type="AlphaFoldDB" id="A0A563U4D7"/>
<keyword evidence="10" id="KW-1185">Reference proteome</keyword>
<dbReference type="PANTHER" id="PTHR30572:SF18">
    <property type="entry name" value="ABC-TYPE MACROLIDE FAMILY EXPORT SYSTEM PERMEASE COMPONENT 2"/>
    <property type="match status" value="1"/>
</dbReference>
<gene>
    <name evidence="9" type="ORF">FPZ42_11310</name>
</gene>
<evidence type="ECO:0000256" key="1">
    <source>
        <dbReference type="ARBA" id="ARBA00004651"/>
    </source>
</evidence>
<evidence type="ECO:0000313" key="9">
    <source>
        <dbReference type="EMBL" id="TWR26208.1"/>
    </source>
</evidence>
<dbReference type="GO" id="GO:0005886">
    <property type="term" value="C:plasma membrane"/>
    <property type="evidence" value="ECO:0007669"/>
    <property type="project" value="UniProtKB-SubCell"/>
</dbReference>
<feature type="transmembrane region" description="Helical" evidence="6">
    <location>
        <begin position="425"/>
        <end position="449"/>
    </location>
</feature>
<keyword evidence="4 6" id="KW-1133">Transmembrane helix</keyword>
<feature type="domain" description="ABC3 transporter permease C-terminal" evidence="7">
    <location>
        <begin position="686"/>
        <end position="800"/>
    </location>
</feature>
<feature type="transmembrane region" description="Helical" evidence="6">
    <location>
        <begin position="21"/>
        <end position="41"/>
    </location>
</feature>
<feature type="domain" description="ABC3 transporter permease C-terminal" evidence="7">
    <location>
        <begin position="292"/>
        <end position="409"/>
    </location>
</feature>
<keyword evidence="2" id="KW-1003">Cell membrane</keyword>
<sequence length="807" mass="90532">MLRNLLLVTYRNLIKNISYTFINVVGLSLGLAAFIAISAYVQYEKSFDTMYPGADHLYRAESRFYKQGELTDAWATASNGYAKAMYDNIPGIASYARISWNGNERVVRYGDTKYREQKVCFADSNFLSFFKLPLLKGDENSALKEVNTVVISEAEAKKYFGDPQQAAGKRLELSSRFETYHCLVTGVFKELPANSTLQFNMLVSWATAPNWIKEFWYQHENYTFLKLKPGVDPSTVAQKFPALAERFKTAEPLKELSWGVELVALKNIHLNAAKPYEMEPKGNRQAVGFLSVMAYIILLIACINYINLATTKSVDRAREVGIRKVSGAHTSQLVFQFFLESFIVNIVSLTFSVLLVGAISLLLKNISGDTQTYSLLIDGELVVKVCVAFVASIILSGLYPAIILSKLKPVKVLKGRFALSKTGTWLRKGMVFFQFASSLLLLAGTVAVYRQVIYMNTEDTGINLKQTLVVKAPANTDNYIQKVNDFKNNALNITGVRQATVSGAVPGRQVGMGAACRRYGTPKLTERLYEMLRVDFDFMKLYKPQLIAGRAFDKGFTTDSTKVVLNQEAVKRFGFSSAQDAVGKKIWIESLDKEPNEVIGVVKDFHQQSLKESYAATVLFMDPKLTWVPLKYISFEIDQSKAKSTSRQLGDLWAQFFPESSFDQFFLDDFYARQYEQDVHFGQVFMLFSAIAVVIACLGLFGLTAYATARRKKEIGVRKVLGASAQSIVRLLAADLFKLVIAASLVAIPAAVLLVYQWLQGYAFKVQLTWWQFVLPILVLMLISFLATAYLTYKAALTNPVKMLRDE</sequence>
<feature type="transmembrane region" description="Helical" evidence="6">
    <location>
        <begin position="684"/>
        <end position="709"/>
    </location>
</feature>
<dbReference type="OrthoDB" id="1451596at2"/>
<dbReference type="InterPro" id="IPR050250">
    <property type="entry name" value="Macrolide_Exporter_MacB"/>
</dbReference>
<feature type="domain" description="MacB-like periplasmic core" evidence="8">
    <location>
        <begin position="20"/>
        <end position="240"/>
    </location>
</feature>
<dbReference type="InterPro" id="IPR025857">
    <property type="entry name" value="MacB_PCD"/>
</dbReference>
<name>A0A563U4D7_9SPHI</name>
<comment type="caution">
    <text evidence="9">The sequence shown here is derived from an EMBL/GenBank/DDBJ whole genome shotgun (WGS) entry which is preliminary data.</text>
</comment>
<protein>
    <submittedName>
        <fullName evidence="9">FtsX-like permease family protein</fullName>
    </submittedName>
</protein>